<organism evidence="7 8">
    <name type="scientific">Desulfocapsa sulfexigens (strain DSM 10523 / SB164P1)</name>
    <dbReference type="NCBI Taxonomy" id="1167006"/>
    <lineage>
        <taxon>Bacteria</taxon>
        <taxon>Pseudomonadati</taxon>
        <taxon>Thermodesulfobacteriota</taxon>
        <taxon>Desulfobulbia</taxon>
        <taxon>Desulfobulbales</taxon>
        <taxon>Desulfocapsaceae</taxon>
        <taxon>Desulfocapsa</taxon>
    </lineage>
</organism>
<dbReference type="SFLD" id="SFLDG01067">
    <property type="entry name" value="SPASM/twitch_domain_containing"/>
    <property type="match status" value="1"/>
</dbReference>
<keyword evidence="3" id="KW-0479">Metal-binding</keyword>
<dbReference type="InterPro" id="IPR050377">
    <property type="entry name" value="Radical_SAM_PqqE_MftC-like"/>
</dbReference>
<dbReference type="GO" id="GO:0006783">
    <property type="term" value="P:heme biosynthetic process"/>
    <property type="evidence" value="ECO:0007669"/>
    <property type="project" value="TreeGrafter"/>
</dbReference>
<keyword evidence="8" id="KW-1185">Reference proteome</keyword>
<dbReference type="CDD" id="cd01335">
    <property type="entry name" value="Radical_SAM"/>
    <property type="match status" value="1"/>
</dbReference>
<dbReference type="OrthoDB" id="9782387at2"/>
<dbReference type="InterPro" id="IPR006638">
    <property type="entry name" value="Elp3/MiaA/NifB-like_rSAM"/>
</dbReference>
<sequence>MLDEKGFRDNEVLGISPFVFMRREKTKVVISYLPHLELEYGVLPSPAASIFSLLDGKRTVGEVVGIISFLSGLPITDSRKQLMEVLNYITPDGKMLIRDAVGKIVKRFNPSDFIIPAQHLDMKTRLEAPISLIFQITFNCQADCIYCYACRRKVPGNYQLATSRILELIDEMGRLGTNQVNFCGGDPFCHPDVIEIIAHALKLGIVVDMSTKAFLDKQIVRRLEEVGLDYLQVSVDAANSSTGDLILGRSGQHARIIKTLENLRDTQIFTRTNSIITQHNFDQLEDIIITLRDLGICEMKFSPAFRSMNKDNNSILLGENQLLEFDDKMNWLANKYGSDGITIFHNRLPEPTMMSDQERAHYWLKDRPSCSSGRSSLIIAPDGKVSICEEVPQNGPFLVGDLTDSSLESVWNSQELKELAYPRKENFKNSSCYECDNFEFCVMVKGHCFKDTYKAYGRLFTTNPFCPKAAPLTTRLY</sequence>
<dbReference type="Gene3D" id="3.20.20.70">
    <property type="entry name" value="Aldolase class I"/>
    <property type="match status" value="1"/>
</dbReference>
<dbReference type="InterPro" id="IPR007197">
    <property type="entry name" value="rSAM"/>
</dbReference>
<dbReference type="PANTHER" id="PTHR11228:SF7">
    <property type="entry name" value="PQQA PEPTIDE CYCLASE"/>
    <property type="match status" value="1"/>
</dbReference>
<reference evidence="8" key="1">
    <citation type="journal article" date="2013" name="Stand. Genomic Sci.">
        <title>Complete genome sequence of Desulfocapsa sulfexigens, a marine deltaproteobacterium specialized in disproportionating inorganic sulfur compounds.</title>
        <authorList>
            <person name="Finster K.W."/>
            <person name="Kjeldsen K.U."/>
            <person name="Kube M."/>
            <person name="Reinhardt R."/>
            <person name="Mussmann M."/>
            <person name="Amann R."/>
            <person name="Schreiber L."/>
        </authorList>
    </citation>
    <scope>NUCLEOTIDE SEQUENCE [LARGE SCALE GENOMIC DNA]</scope>
    <source>
        <strain evidence="8">DSM 10523 / SB164P1</strain>
    </source>
</reference>
<dbReference type="EMBL" id="CP003985">
    <property type="protein sequence ID" value="AGF78004.1"/>
    <property type="molecule type" value="Genomic_DNA"/>
</dbReference>
<evidence type="ECO:0000256" key="1">
    <source>
        <dbReference type="ARBA" id="ARBA00001966"/>
    </source>
</evidence>
<dbReference type="HOGENOM" id="CLU_041531_0_0_7"/>
<dbReference type="eggNOG" id="COG0535">
    <property type="taxonomic scope" value="Bacteria"/>
</dbReference>
<dbReference type="SUPFAM" id="SSF102114">
    <property type="entry name" value="Radical SAM enzymes"/>
    <property type="match status" value="1"/>
</dbReference>
<dbReference type="Pfam" id="PF04055">
    <property type="entry name" value="Radical_SAM"/>
    <property type="match status" value="1"/>
</dbReference>
<name>M1NE94_DESSD</name>
<gene>
    <name evidence="7" type="ordered locus">UWK_01444</name>
</gene>
<evidence type="ECO:0000256" key="5">
    <source>
        <dbReference type="ARBA" id="ARBA00023014"/>
    </source>
</evidence>
<dbReference type="InterPro" id="IPR058240">
    <property type="entry name" value="rSAM_sf"/>
</dbReference>
<evidence type="ECO:0000259" key="6">
    <source>
        <dbReference type="PROSITE" id="PS51918"/>
    </source>
</evidence>
<dbReference type="NCBIfam" id="TIGR04085">
    <property type="entry name" value="rSAM_more_4Fe4S"/>
    <property type="match status" value="1"/>
</dbReference>
<evidence type="ECO:0000256" key="2">
    <source>
        <dbReference type="ARBA" id="ARBA00022691"/>
    </source>
</evidence>
<evidence type="ECO:0000256" key="3">
    <source>
        <dbReference type="ARBA" id="ARBA00022723"/>
    </source>
</evidence>
<dbReference type="GO" id="GO:0003824">
    <property type="term" value="F:catalytic activity"/>
    <property type="evidence" value="ECO:0007669"/>
    <property type="project" value="InterPro"/>
</dbReference>
<evidence type="ECO:0000256" key="4">
    <source>
        <dbReference type="ARBA" id="ARBA00023004"/>
    </source>
</evidence>
<dbReference type="PANTHER" id="PTHR11228">
    <property type="entry name" value="RADICAL SAM DOMAIN PROTEIN"/>
    <property type="match status" value="1"/>
</dbReference>
<dbReference type="GO" id="GO:0051536">
    <property type="term" value="F:iron-sulfur cluster binding"/>
    <property type="evidence" value="ECO:0007669"/>
    <property type="project" value="UniProtKB-KW"/>
</dbReference>
<evidence type="ECO:0000313" key="8">
    <source>
        <dbReference type="Proteomes" id="UP000011721"/>
    </source>
</evidence>
<dbReference type="InterPro" id="IPR013785">
    <property type="entry name" value="Aldolase_TIM"/>
</dbReference>
<feature type="domain" description="Radical SAM core" evidence="6">
    <location>
        <begin position="124"/>
        <end position="333"/>
    </location>
</feature>
<proteinExistence type="predicted"/>
<keyword evidence="2" id="KW-0949">S-adenosyl-L-methionine</keyword>
<dbReference type="InterPro" id="IPR023885">
    <property type="entry name" value="4Fe4S-binding_SPASM_dom"/>
</dbReference>
<keyword evidence="4" id="KW-0408">Iron</keyword>
<dbReference type="GO" id="GO:0046872">
    <property type="term" value="F:metal ion binding"/>
    <property type="evidence" value="ECO:0007669"/>
    <property type="project" value="UniProtKB-KW"/>
</dbReference>
<dbReference type="SFLD" id="SFLDS00029">
    <property type="entry name" value="Radical_SAM"/>
    <property type="match status" value="1"/>
</dbReference>
<evidence type="ECO:0000313" key="7">
    <source>
        <dbReference type="EMBL" id="AGF78004.1"/>
    </source>
</evidence>
<dbReference type="RefSeq" id="WP_015403695.1">
    <property type="nucleotide sequence ID" value="NC_020304.1"/>
</dbReference>
<dbReference type="Pfam" id="PF13186">
    <property type="entry name" value="SPASM"/>
    <property type="match status" value="1"/>
</dbReference>
<dbReference type="AlphaFoldDB" id="M1NE94"/>
<dbReference type="PROSITE" id="PS51918">
    <property type="entry name" value="RADICAL_SAM"/>
    <property type="match status" value="1"/>
</dbReference>
<dbReference type="KEGG" id="dsf:UWK_01444"/>
<accession>M1NE94</accession>
<dbReference type="SFLD" id="SFLDG01386">
    <property type="entry name" value="main_SPASM_domain-containing"/>
    <property type="match status" value="1"/>
</dbReference>
<keyword evidence="5" id="KW-0411">Iron-sulfur</keyword>
<protein>
    <submittedName>
        <fullName evidence="7">Radical SAM additional 4Fe4S-binding domain-containing protein</fullName>
    </submittedName>
</protein>
<dbReference type="SMART" id="SM00729">
    <property type="entry name" value="Elp3"/>
    <property type="match status" value="1"/>
</dbReference>
<comment type="cofactor">
    <cofactor evidence="1">
        <name>[4Fe-4S] cluster</name>
        <dbReference type="ChEBI" id="CHEBI:49883"/>
    </cofactor>
</comment>
<dbReference type="Proteomes" id="UP000011721">
    <property type="component" value="Chromosome"/>
</dbReference>
<dbReference type="STRING" id="1167006.UWK_01444"/>